<keyword evidence="1" id="KW-0812">Transmembrane</keyword>
<dbReference type="AlphaFoldDB" id="A0A518EXC1"/>
<dbReference type="Proteomes" id="UP000320390">
    <property type="component" value="Chromosome"/>
</dbReference>
<feature type="transmembrane region" description="Helical" evidence="1">
    <location>
        <begin position="442"/>
        <end position="463"/>
    </location>
</feature>
<accession>A0A518EXC1</accession>
<dbReference type="RefSeq" id="WP_145201951.1">
    <property type="nucleotide sequence ID" value="NZ_CP036434.1"/>
</dbReference>
<feature type="transmembrane region" description="Helical" evidence="1">
    <location>
        <begin position="278"/>
        <end position="307"/>
    </location>
</feature>
<feature type="transmembrane region" description="Helical" evidence="1">
    <location>
        <begin position="319"/>
        <end position="338"/>
    </location>
</feature>
<evidence type="ECO:0000313" key="2">
    <source>
        <dbReference type="EMBL" id="QDV08746.1"/>
    </source>
</evidence>
<feature type="transmembrane region" description="Helical" evidence="1">
    <location>
        <begin position="207"/>
        <end position="229"/>
    </location>
</feature>
<feature type="transmembrane region" description="Helical" evidence="1">
    <location>
        <begin position="527"/>
        <end position="546"/>
    </location>
</feature>
<evidence type="ECO:0000313" key="3">
    <source>
        <dbReference type="Proteomes" id="UP000320390"/>
    </source>
</evidence>
<feature type="transmembrane region" description="Helical" evidence="1">
    <location>
        <begin position="241"/>
        <end position="258"/>
    </location>
</feature>
<sequence>MSSAEGERRASFQAVGRVLLVLLVGLFAYWIRVENAVGFSRSVEGSVASEDWGSYDPDTLYHARRVARGVRDHGWIESYDPLLAHGAEFDRSAPGGDGGDPRELRTYVDPALGVPIPWPPFYDLLLTAVYRRSIPSPDALMHPKEHPPEPPLGQPEKNRIERFVASVPSVLGALTAMLVALIAAGRARRLSGQRSLEAGRDPSGPSLGAAGLAAAAFAGVSLALTYGHVRYSHLGNGDHHAFISLLHVAMLGLTARAFDHERIVQPFWSAARGTGAGLFAAAMITSWTASILWVALVQLAMVIRLLVPFRAADGRRFSARGLPIFATSFHKAALLGVVPCVIESPFSDLAPWSLVELSWLHLAWLSAGWLVFAPYALMPQTAVKNRLVALGPAFLLSAAVLALTPVGHSLTGAFSWASASNSFMSSINESRPLVPGDGLAPILKYCGVGVLVAPVVWFGWLFAVRHQPSLLPFVFTLPFCAVAALLQRRFAESLAGPLSICLGIGFGSMVGAWVARGAAGASWLRRGGVAVLVAALLGAALHPWTIRNTWLYRANAAAGGFAFPNTLRVSKAEAALAAFLENQCAQLGSNADSAVPRPEAPRPGVLAHWDLGHSIEWRAGLATVATNFGLYVGEDAFLDPWRFFTETDPEAAEEILVRRGVEYVLIDGDRNRAAMAAALDVPIMTDPAYWRETMAARLLRDGSGLAPLPAPGFLSLVAAASNGAWGTIELYRRVEGAYLEAVGARSLQVVATLQGEDGTQVRWQASATAVPGQVGPLTLRVPYASPDSLVEASPVLSLEVFIDGSRAVVSIPPAAVETGRTVLVH</sequence>
<proteinExistence type="predicted"/>
<keyword evidence="1" id="KW-1133">Transmembrane helix</keyword>
<feature type="transmembrane region" description="Helical" evidence="1">
    <location>
        <begin position="494"/>
        <end position="515"/>
    </location>
</feature>
<evidence type="ECO:0000256" key="1">
    <source>
        <dbReference type="SAM" id="Phobius"/>
    </source>
</evidence>
<dbReference type="Gene3D" id="3.40.50.12610">
    <property type="match status" value="1"/>
</dbReference>
<reference evidence="2 3" key="1">
    <citation type="submission" date="2019-02" db="EMBL/GenBank/DDBJ databases">
        <title>Deep-cultivation of Planctomycetes and their phenomic and genomic characterization uncovers novel biology.</title>
        <authorList>
            <person name="Wiegand S."/>
            <person name="Jogler M."/>
            <person name="Boedeker C."/>
            <person name="Pinto D."/>
            <person name="Vollmers J."/>
            <person name="Rivas-Marin E."/>
            <person name="Kohn T."/>
            <person name="Peeters S.H."/>
            <person name="Heuer A."/>
            <person name="Rast P."/>
            <person name="Oberbeckmann S."/>
            <person name="Bunk B."/>
            <person name="Jeske O."/>
            <person name="Meyerdierks A."/>
            <person name="Storesund J.E."/>
            <person name="Kallscheuer N."/>
            <person name="Luecker S."/>
            <person name="Lage O.M."/>
            <person name="Pohl T."/>
            <person name="Merkel B.J."/>
            <person name="Hornburger P."/>
            <person name="Mueller R.-W."/>
            <person name="Bruemmer F."/>
            <person name="Labrenz M."/>
            <person name="Spormann A.M."/>
            <person name="Op den Camp H."/>
            <person name="Overmann J."/>
            <person name="Amann R."/>
            <person name="Jetten M.S.M."/>
            <person name="Mascher T."/>
            <person name="Medema M.H."/>
            <person name="Devos D.P."/>
            <person name="Kaster A.-K."/>
            <person name="Ovreas L."/>
            <person name="Rohde M."/>
            <person name="Galperin M.Y."/>
            <person name="Jogler C."/>
        </authorList>
    </citation>
    <scope>NUCLEOTIDE SEQUENCE [LARGE SCALE GENOMIC DNA]</scope>
    <source>
        <strain evidence="2 3">Poly30</strain>
    </source>
</reference>
<keyword evidence="1" id="KW-0472">Membrane</keyword>
<protein>
    <recommendedName>
        <fullName evidence="4">Archaeal glycosylation protein B peripheral domain-containing protein</fullName>
    </recommendedName>
</protein>
<feature type="transmembrane region" description="Helical" evidence="1">
    <location>
        <begin position="387"/>
        <end position="406"/>
    </location>
</feature>
<feature type="transmembrane region" description="Helical" evidence="1">
    <location>
        <begin position="358"/>
        <end position="378"/>
    </location>
</feature>
<feature type="transmembrane region" description="Helical" evidence="1">
    <location>
        <begin position="470"/>
        <end position="488"/>
    </location>
</feature>
<keyword evidence="3" id="KW-1185">Reference proteome</keyword>
<feature type="transmembrane region" description="Helical" evidence="1">
    <location>
        <begin position="12"/>
        <end position="31"/>
    </location>
</feature>
<evidence type="ECO:0008006" key="4">
    <source>
        <dbReference type="Google" id="ProtNLM"/>
    </source>
</evidence>
<name>A0A518EXC1_9BACT</name>
<dbReference type="EMBL" id="CP036434">
    <property type="protein sequence ID" value="QDV08746.1"/>
    <property type="molecule type" value="Genomic_DNA"/>
</dbReference>
<organism evidence="2 3">
    <name type="scientific">Saltatorellus ferox</name>
    <dbReference type="NCBI Taxonomy" id="2528018"/>
    <lineage>
        <taxon>Bacteria</taxon>
        <taxon>Pseudomonadati</taxon>
        <taxon>Planctomycetota</taxon>
        <taxon>Planctomycetia</taxon>
        <taxon>Planctomycetia incertae sedis</taxon>
        <taxon>Saltatorellus</taxon>
    </lineage>
</organism>
<feature type="transmembrane region" description="Helical" evidence="1">
    <location>
        <begin position="163"/>
        <end position="187"/>
    </location>
</feature>
<dbReference type="OrthoDB" id="5525201at2"/>
<gene>
    <name evidence="2" type="ORF">Poly30_43000</name>
</gene>